<evidence type="ECO:0000256" key="11">
    <source>
        <dbReference type="SAM" id="Phobius"/>
    </source>
</evidence>
<feature type="compositionally biased region" description="Low complexity" evidence="10">
    <location>
        <begin position="175"/>
        <end position="193"/>
    </location>
</feature>
<dbReference type="PROSITE" id="PS51485">
    <property type="entry name" value="PHYTOCYANIN"/>
    <property type="match status" value="1"/>
</dbReference>
<comment type="similarity">
    <text evidence="9">Belongs to the early nodulin-like (ENODL) family.</text>
</comment>
<dbReference type="GO" id="GO:0005886">
    <property type="term" value="C:plasma membrane"/>
    <property type="evidence" value="ECO:0007669"/>
    <property type="project" value="UniProtKB-SubCell"/>
</dbReference>
<evidence type="ECO:0000256" key="2">
    <source>
        <dbReference type="ARBA" id="ARBA00022475"/>
    </source>
</evidence>
<evidence type="ECO:0000259" key="13">
    <source>
        <dbReference type="PROSITE" id="PS51485"/>
    </source>
</evidence>
<keyword evidence="6" id="KW-1015">Disulfide bond</keyword>
<dbReference type="InterPro" id="IPR041846">
    <property type="entry name" value="ENL_dom"/>
</dbReference>
<feature type="region of interest" description="Disordered" evidence="10">
    <location>
        <begin position="157"/>
        <end position="193"/>
    </location>
</feature>
<keyword evidence="7" id="KW-0325">Glycoprotein</keyword>
<proteinExistence type="inferred from homology"/>
<evidence type="ECO:0000313" key="15">
    <source>
        <dbReference type="Proteomes" id="UP001055439"/>
    </source>
</evidence>
<gene>
    <name evidence="14" type="ORF">MUK42_18642</name>
</gene>
<evidence type="ECO:0000256" key="4">
    <source>
        <dbReference type="ARBA" id="ARBA00022729"/>
    </source>
</evidence>
<dbReference type="InterPro" id="IPR008972">
    <property type="entry name" value="Cupredoxin"/>
</dbReference>
<evidence type="ECO:0000313" key="14">
    <source>
        <dbReference type="EMBL" id="URD83015.1"/>
    </source>
</evidence>
<dbReference type="SUPFAM" id="SSF49503">
    <property type="entry name" value="Cupredoxins"/>
    <property type="match status" value="1"/>
</dbReference>
<evidence type="ECO:0000256" key="5">
    <source>
        <dbReference type="ARBA" id="ARBA00023136"/>
    </source>
</evidence>
<keyword evidence="8" id="KW-0449">Lipoprotein</keyword>
<dbReference type="InterPro" id="IPR003245">
    <property type="entry name" value="Phytocyanin_dom"/>
</dbReference>
<evidence type="ECO:0000256" key="6">
    <source>
        <dbReference type="ARBA" id="ARBA00023157"/>
    </source>
</evidence>
<accession>A0A9E7EUR6</accession>
<keyword evidence="2" id="KW-1003">Cell membrane</keyword>
<evidence type="ECO:0000256" key="9">
    <source>
        <dbReference type="ARBA" id="ARBA00035011"/>
    </source>
</evidence>
<dbReference type="CDD" id="cd00132">
    <property type="entry name" value="CRIB"/>
    <property type="match status" value="1"/>
</dbReference>
<dbReference type="OrthoDB" id="691587at2759"/>
<keyword evidence="3" id="KW-0336">GPI-anchor</keyword>
<keyword evidence="5 11" id="KW-0472">Membrane</keyword>
<feature type="compositionally biased region" description="Low complexity" evidence="10">
    <location>
        <begin position="375"/>
        <end position="407"/>
    </location>
</feature>
<feature type="domain" description="Phytocyanin" evidence="13">
    <location>
        <begin position="265"/>
        <end position="368"/>
    </location>
</feature>
<protein>
    <submittedName>
        <fullName evidence="14">Plastocyanin-like domain</fullName>
    </submittedName>
</protein>
<dbReference type="EMBL" id="CP097503">
    <property type="protein sequence ID" value="URD83015.1"/>
    <property type="molecule type" value="Genomic_DNA"/>
</dbReference>
<dbReference type="InterPro" id="IPR000095">
    <property type="entry name" value="CRIB_dom"/>
</dbReference>
<feature type="domain" description="CRIB" evidence="12">
    <location>
        <begin position="52"/>
        <end position="65"/>
    </location>
</feature>
<evidence type="ECO:0000256" key="8">
    <source>
        <dbReference type="ARBA" id="ARBA00023288"/>
    </source>
</evidence>
<dbReference type="Proteomes" id="UP001055439">
    <property type="component" value="Chromosome 10"/>
</dbReference>
<dbReference type="GO" id="GO:0098552">
    <property type="term" value="C:side of membrane"/>
    <property type="evidence" value="ECO:0007669"/>
    <property type="project" value="UniProtKB-KW"/>
</dbReference>
<evidence type="ECO:0000256" key="3">
    <source>
        <dbReference type="ARBA" id="ARBA00022622"/>
    </source>
</evidence>
<reference evidence="14" key="1">
    <citation type="submission" date="2022-05" db="EMBL/GenBank/DDBJ databases">
        <title>The Musa troglodytarum L. genome provides insights into the mechanism of non-climacteric behaviour and enrichment of carotenoids.</title>
        <authorList>
            <person name="Wang J."/>
        </authorList>
    </citation>
    <scope>NUCLEOTIDE SEQUENCE</scope>
    <source>
        <tissue evidence="14">Leaf</tissue>
    </source>
</reference>
<keyword evidence="11" id="KW-0812">Transmembrane</keyword>
<evidence type="ECO:0000256" key="7">
    <source>
        <dbReference type="ARBA" id="ARBA00023180"/>
    </source>
</evidence>
<dbReference type="AlphaFoldDB" id="A0A9E7EUR6"/>
<evidence type="ECO:0000259" key="12">
    <source>
        <dbReference type="PROSITE" id="PS50108"/>
    </source>
</evidence>
<keyword evidence="11" id="KW-1133">Transmembrane helix</keyword>
<feature type="transmembrane region" description="Helical" evidence="11">
    <location>
        <begin position="448"/>
        <end position="470"/>
    </location>
</feature>
<dbReference type="PROSITE" id="PS50108">
    <property type="entry name" value="CRIB"/>
    <property type="match status" value="1"/>
</dbReference>
<comment type="subcellular location">
    <subcellularLocation>
        <location evidence="1">Cell membrane</location>
        <topology evidence="1">Lipid-anchor</topology>
        <topology evidence="1">GPI-anchor</topology>
    </subcellularLocation>
</comment>
<dbReference type="GO" id="GO:0009055">
    <property type="term" value="F:electron transfer activity"/>
    <property type="evidence" value="ECO:0007669"/>
    <property type="project" value="InterPro"/>
</dbReference>
<name>A0A9E7EUR6_9LILI</name>
<sequence>MKLSTESHFSLSSRKTENIFQPSSMACKMKGLLKGIKYFTHIFVHKEHEMEIGYPTDVKHVAHIGFDNPFWVSNFCFFFLFSFLSQMDEFKSASDFSGSLSNYESAHNSWVSQGILSLSLSLKILSLHDLLTIVAADFDRPRELQTASAMFMDHRLPRIPKAPPSKTKQKKNKVASPASSARSTRSSTSRTSYSTAIEVGGEITGSQEWSRRQLVTVTESLQIPQTIAFFSQSLILSSCTFSLMATSCGLALACVAVMIAMAGATQFRVGGSKGWSVPDPGAMSYNQWAERNRFRVGDSVLFVYPPDKDSVLQVAKEAYDACNTNAYVDKYDDGNTVVTFNRSGPFYFISGVEANCLRNESVVVVVMADRSNRAAAPGASEPSLSPSPSTPVASAPSPSPSPSTASAPSPPPPPPSPPPGSAEVTPAPGPATSGEEPNPASPPSPPNMASLTTVGFMGMVGSLLGSVLLAL</sequence>
<dbReference type="Gene3D" id="2.60.40.420">
    <property type="entry name" value="Cupredoxins - blue copper proteins"/>
    <property type="match status" value="1"/>
</dbReference>
<dbReference type="PANTHER" id="PTHR47846:SF4">
    <property type="entry name" value="WASP-RELATED PROTEIN"/>
    <property type="match status" value="1"/>
</dbReference>
<organism evidence="14 15">
    <name type="scientific">Musa troglodytarum</name>
    <name type="common">fe'i banana</name>
    <dbReference type="NCBI Taxonomy" id="320322"/>
    <lineage>
        <taxon>Eukaryota</taxon>
        <taxon>Viridiplantae</taxon>
        <taxon>Streptophyta</taxon>
        <taxon>Embryophyta</taxon>
        <taxon>Tracheophyta</taxon>
        <taxon>Spermatophyta</taxon>
        <taxon>Magnoliopsida</taxon>
        <taxon>Liliopsida</taxon>
        <taxon>Zingiberales</taxon>
        <taxon>Musaceae</taxon>
        <taxon>Musa</taxon>
    </lineage>
</organism>
<dbReference type="CDD" id="cd11019">
    <property type="entry name" value="OsENODL1_like"/>
    <property type="match status" value="1"/>
</dbReference>
<dbReference type="PANTHER" id="PTHR47846">
    <property type="entry name" value="OS06G0681300 PROTEIN-RELATED"/>
    <property type="match status" value="1"/>
</dbReference>
<dbReference type="Pfam" id="PF02298">
    <property type="entry name" value="Cu_bind_like"/>
    <property type="match status" value="1"/>
</dbReference>
<keyword evidence="4" id="KW-0732">Signal</keyword>
<evidence type="ECO:0000256" key="1">
    <source>
        <dbReference type="ARBA" id="ARBA00004609"/>
    </source>
</evidence>
<feature type="compositionally biased region" description="Pro residues" evidence="10">
    <location>
        <begin position="408"/>
        <end position="420"/>
    </location>
</feature>
<evidence type="ECO:0000256" key="10">
    <source>
        <dbReference type="SAM" id="MobiDB-lite"/>
    </source>
</evidence>
<feature type="region of interest" description="Disordered" evidence="10">
    <location>
        <begin position="375"/>
        <end position="450"/>
    </location>
</feature>
<keyword evidence="15" id="KW-1185">Reference proteome</keyword>
<dbReference type="FunFam" id="2.60.40.420:FF:000066">
    <property type="entry name" value="Early nodulin-like protein 9"/>
    <property type="match status" value="1"/>
</dbReference>